<dbReference type="InterPro" id="IPR040701">
    <property type="entry name" value="Bact_RF_family2"/>
</dbReference>
<evidence type="ECO:0000313" key="1">
    <source>
        <dbReference type="EMBL" id="PSL08213.1"/>
    </source>
</evidence>
<dbReference type="InterPro" id="IPR042226">
    <property type="entry name" value="eFR1_2_sf"/>
</dbReference>
<name>A0A2P8EFI0_9ACTN</name>
<accession>A0A2P8EFI0</accession>
<dbReference type="SUPFAM" id="SSF53137">
    <property type="entry name" value="Translational machinery components"/>
    <property type="match status" value="1"/>
</dbReference>
<gene>
    <name evidence="1" type="ORF">CLV30_101183</name>
</gene>
<dbReference type="Pfam" id="PF18844">
    <property type="entry name" value="baeRF_family2"/>
    <property type="match status" value="1"/>
</dbReference>
<evidence type="ECO:0008006" key="3">
    <source>
        <dbReference type="Google" id="ProtNLM"/>
    </source>
</evidence>
<dbReference type="EMBL" id="PYGE01000001">
    <property type="protein sequence ID" value="PSL08213.1"/>
    <property type="molecule type" value="Genomic_DNA"/>
</dbReference>
<organism evidence="1 2">
    <name type="scientific">Haloactinopolyspora alba</name>
    <dbReference type="NCBI Taxonomy" id="648780"/>
    <lineage>
        <taxon>Bacteria</taxon>
        <taxon>Bacillati</taxon>
        <taxon>Actinomycetota</taxon>
        <taxon>Actinomycetes</taxon>
        <taxon>Jiangellales</taxon>
        <taxon>Jiangellaceae</taxon>
        <taxon>Haloactinopolyspora</taxon>
    </lineage>
</organism>
<dbReference type="Proteomes" id="UP000243528">
    <property type="component" value="Unassembled WGS sequence"/>
</dbReference>
<evidence type="ECO:0000313" key="2">
    <source>
        <dbReference type="Proteomes" id="UP000243528"/>
    </source>
</evidence>
<proteinExistence type="predicted"/>
<reference evidence="1 2" key="1">
    <citation type="submission" date="2018-03" db="EMBL/GenBank/DDBJ databases">
        <title>Genomic Encyclopedia of Archaeal and Bacterial Type Strains, Phase II (KMG-II): from individual species to whole genera.</title>
        <authorList>
            <person name="Goeker M."/>
        </authorList>
    </citation>
    <scope>NUCLEOTIDE SEQUENCE [LARGE SCALE GENOMIC DNA]</scope>
    <source>
        <strain evidence="1 2">DSM 45211</strain>
    </source>
</reference>
<dbReference type="RefSeq" id="WP_129710807.1">
    <property type="nucleotide sequence ID" value="NZ_ML142897.1"/>
</dbReference>
<keyword evidence="2" id="KW-1185">Reference proteome</keyword>
<sequence length="366" mass="39352">MNVDTIAGLQRYPGPFVSAYFDVTRDTADAPHRIDLAWRPERERLLAAGAPSSLVEQVQERVLRPTSAPGPVSRMVIAAGEDVLVDDEIRRPNGATVVSWGPLPDVSGWVVDRDTMVSVLLVLADREGADLELYDPWPGFEVDEESVDGERLHINKVPSGGWSHKQYQRHTEEVWRRNAEEVAAEVDELARKGVRLVVLAGDVHAVGNIRGELAEPTASKTVTLEVGSRAEDGSRESLDDAVGQAVRDVVVREHLAMVRELEEGSGQRATSAYGIPDVIEGLIQGKVRTLLLAPGTAAGYGVPPAEYPGLPLSSGALEHQRLRADLVTICAAAATDAEVVVLGPKSLPDDGVAAIMRWQAEPAAAE</sequence>
<comment type="caution">
    <text evidence="1">The sequence shown here is derived from an EMBL/GenBank/DDBJ whole genome shotgun (WGS) entry which is preliminary data.</text>
</comment>
<protein>
    <recommendedName>
        <fullName evidence="3">Peptide subunit release factor 1 (ERF1)</fullName>
    </recommendedName>
</protein>
<dbReference type="AlphaFoldDB" id="A0A2P8EFI0"/>
<dbReference type="OrthoDB" id="5179393at2"/>
<dbReference type="Gene3D" id="3.30.420.60">
    <property type="entry name" value="eRF1 domain 2"/>
    <property type="match status" value="1"/>
</dbReference>